<protein>
    <submittedName>
        <fullName evidence="1">Uncharacterized protein</fullName>
    </submittedName>
</protein>
<comment type="caution">
    <text evidence="1">The sequence shown here is derived from an EMBL/GenBank/DDBJ whole genome shotgun (WGS) entry which is preliminary data.</text>
</comment>
<proteinExistence type="predicted"/>
<sequence length="82" mass="9179">MALRSLREALLRVAEANLRAVRRYGAVGIAQTHHGLLNLSYEREARVYELRRFDGSGVVLARGPKRVVLPALIHSYVLVIEA</sequence>
<reference evidence="1" key="3">
    <citation type="submission" date="2020-02" db="EMBL/GenBank/DDBJ databases">
        <authorList>
            <person name="Sarangi A.N."/>
            <person name="Ghosh S."/>
            <person name="Mukherjee M."/>
            <person name="Tripathy S."/>
        </authorList>
    </citation>
    <scope>NUCLEOTIDE SEQUENCE</scope>
    <source>
        <strain evidence="1">BDU141951</strain>
    </source>
</reference>
<dbReference type="EMBL" id="JTHE02000001">
    <property type="protein sequence ID" value="NEV65498.1"/>
    <property type="molecule type" value="Genomic_DNA"/>
</dbReference>
<evidence type="ECO:0000313" key="1">
    <source>
        <dbReference type="EMBL" id="NEV65498.1"/>
    </source>
</evidence>
<name>A0A0C1YQY2_9CYAN</name>
<accession>A0A0C1YQY2</accession>
<gene>
    <name evidence="1" type="ORF">QQ91_000010</name>
</gene>
<organism evidence="1">
    <name type="scientific">Lyngbya confervoides BDU141951</name>
    <dbReference type="NCBI Taxonomy" id="1574623"/>
    <lineage>
        <taxon>Bacteria</taxon>
        <taxon>Bacillati</taxon>
        <taxon>Cyanobacteriota</taxon>
        <taxon>Cyanophyceae</taxon>
        <taxon>Oscillatoriophycideae</taxon>
        <taxon>Oscillatoriales</taxon>
        <taxon>Microcoleaceae</taxon>
        <taxon>Lyngbya</taxon>
    </lineage>
</organism>
<dbReference type="AlphaFoldDB" id="A0A0C1YQY2"/>
<reference evidence="1" key="2">
    <citation type="journal article" date="2015" name="Genome Announc.">
        <title>Draft Genome Sequence of Filamentous Marine Cyanobacterium Lyngbya confervoides Strain BDU141951.</title>
        <authorList>
            <person name="Chandrababunaidu M.M."/>
            <person name="Sen D."/>
            <person name="Tripathy S."/>
        </authorList>
    </citation>
    <scope>NUCLEOTIDE SEQUENCE</scope>
    <source>
        <strain evidence="1">BDU141951</strain>
    </source>
</reference>
<reference evidence="1" key="1">
    <citation type="submission" date="2014-11" db="EMBL/GenBank/DDBJ databases">
        <authorList>
            <person name="Malar M.C."/>
            <person name="Sen D."/>
            <person name="Tripathy S."/>
        </authorList>
    </citation>
    <scope>NUCLEOTIDE SEQUENCE</scope>
    <source>
        <strain evidence="1">BDU141951</strain>
    </source>
</reference>